<dbReference type="Proteomes" id="UP000242791">
    <property type="component" value="Unassembled WGS sequence"/>
</dbReference>
<evidence type="ECO:0000313" key="1">
    <source>
        <dbReference type="EMBL" id="OJD21922.1"/>
    </source>
</evidence>
<organism evidence="1 2">
    <name type="scientific">Blastomyces percursus</name>
    <dbReference type="NCBI Taxonomy" id="1658174"/>
    <lineage>
        <taxon>Eukaryota</taxon>
        <taxon>Fungi</taxon>
        <taxon>Dikarya</taxon>
        <taxon>Ascomycota</taxon>
        <taxon>Pezizomycotina</taxon>
        <taxon>Eurotiomycetes</taxon>
        <taxon>Eurotiomycetidae</taxon>
        <taxon>Onygenales</taxon>
        <taxon>Ajellomycetaceae</taxon>
        <taxon>Blastomyces</taxon>
    </lineage>
</organism>
<dbReference type="OrthoDB" id="7464126at2759"/>
<dbReference type="AlphaFoldDB" id="A0A1J9Q1E3"/>
<protein>
    <submittedName>
        <fullName evidence="1">Uncharacterized protein</fullName>
    </submittedName>
</protein>
<proteinExistence type="predicted"/>
<sequence length="75" mass="8084">MGQGTSSSNLVIVLDRLRWPLDRAGLQELSAEGFCSMVFSIIADALTIFETYVLALGNVVNQQAELAALGKKTLK</sequence>
<accession>A0A1J9Q1E3</accession>
<comment type="caution">
    <text evidence="1">The sequence shown here is derived from an EMBL/GenBank/DDBJ whole genome shotgun (WGS) entry which is preliminary data.</text>
</comment>
<dbReference type="EMBL" id="LGTZ01001235">
    <property type="protein sequence ID" value="OJD21922.1"/>
    <property type="molecule type" value="Genomic_DNA"/>
</dbReference>
<reference evidence="1 2" key="1">
    <citation type="submission" date="2015-08" db="EMBL/GenBank/DDBJ databases">
        <title>Emmonsia species relationships and genome sequence.</title>
        <authorList>
            <person name="Cuomo C.A."/>
            <person name="Schwartz I.S."/>
            <person name="Kenyon C."/>
            <person name="De Hoog G.S."/>
            <person name="Govender N.P."/>
            <person name="Botha A."/>
            <person name="Moreno L."/>
            <person name="De Vries M."/>
            <person name="Munoz J.F."/>
            <person name="Stielow J.B."/>
        </authorList>
    </citation>
    <scope>NUCLEOTIDE SEQUENCE [LARGE SCALE GENOMIC DNA]</scope>
    <source>
        <strain evidence="1 2">EI222</strain>
    </source>
</reference>
<evidence type="ECO:0000313" key="2">
    <source>
        <dbReference type="Proteomes" id="UP000242791"/>
    </source>
</evidence>
<gene>
    <name evidence="1" type="ORF">ACJ73_06735</name>
</gene>
<name>A0A1J9Q1E3_9EURO</name>
<keyword evidence="2" id="KW-1185">Reference proteome</keyword>
<dbReference type="VEuPathDB" id="FungiDB:ACJ73_06735"/>